<sequence>MTKSKLIRDIAEESISLESALLRLRVITYSLKNSELQKWIENELRGYKIDDEIPQYRKGIAYYIRYSGINRNFTVRSAPLSESYFTDEIKKFLRERQITNGIGTIERNLSIEMRYDLIELAPMVYSASKCAIQCYTLEQVVNKASLENILSNVKIKLIDILLDLESKFGELDQLDIDVKCISSEELQTVNETLLDKIYYDGKRENYE</sequence>
<evidence type="ECO:0000259" key="1">
    <source>
        <dbReference type="Pfam" id="PF18864"/>
    </source>
</evidence>
<feature type="domain" description="AbiTii" evidence="1">
    <location>
        <begin position="5"/>
        <end position="174"/>
    </location>
</feature>
<evidence type="ECO:0000313" key="3">
    <source>
        <dbReference type="Proteomes" id="UP000003815"/>
    </source>
</evidence>
<dbReference type="Pfam" id="PF18864">
    <property type="entry name" value="AbiTii"/>
    <property type="match status" value="1"/>
</dbReference>
<dbReference type="AlphaFoldDB" id="F9H9V8"/>
<comment type="caution">
    <text evidence="2">The sequence shown here is derived from an EMBL/GenBank/DDBJ whole genome shotgun (WGS) entry which is preliminary data.</text>
</comment>
<proteinExistence type="predicted"/>
<gene>
    <name evidence="2" type="ORF">HMPREF9958_0124</name>
</gene>
<organism evidence="2 3">
    <name type="scientific">Streptococcus mitis SK1073</name>
    <dbReference type="NCBI Taxonomy" id="1008452"/>
    <lineage>
        <taxon>Bacteria</taxon>
        <taxon>Bacillati</taxon>
        <taxon>Bacillota</taxon>
        <taxon>Bacilli</taxon>
        <taxon>Lactobacillales</taxon>
        <taxon>Streptococcaceae</taxon>
        <taxon>Streptococcus</taxon>
        <taxon>Streptococcus mitis group</taxon>
    </lineage>
</organism>
<evidence type="ECO:0000313" key="2">
    <source>
        <dbReference type="EMBL" id="EGP70341.1"/>
    </source>
</evidence>
<accession>F9H9V8</accession>
<dbReference type="InterPro" id="IPR041304">
    <property type="entry name" value="AbiTii"/>
</dbReference>
<protein>
    <submittedName>
        <fullName evidence="2">Conserved domain protein</fullName>
    </submittedName>
</protein>
<dbReference type="PATRIC" id="fig|1008452.3.peg.428"/>
<dbReference type="Proteomes" id="UP000003815">
    <property type="component" value="Unassembled WGS sequence"/>
</dbReference>
<reference evidence="2 3" key="1">
    <citation type="submission" date="2011-05" db="EMBL/GenBank/DDBJ databases">
        <authorList>
            <person name="Durkin A.S."/>
            <person name="Radune D."/>
            <person name="Hostetler J."/>
            <person name="Torralba M."/>
            <person name="Gillis M."/>
            <person name="Methe B."/>
            <person name="Sutton G."/>
            <person name="Nelson K.E."/>
        </authorList>
    </citation>
    <scope>NUCLEOTIDE SEQUENCE [LARGE SCALE GENOMIC DNA]</scope>
    <source>
        <strain evidence="2 3">SK1073</strain>
    </source>
</reference>
<dbReference type="RefSeq" id="WP_004241055.1">
    <property type="nucleotide sequence ID" value="NZ_AFQT01000016.1"/>
</dbReference>
<name>F9H9V8_STRMT</name>
<dbReference type="EMBL" id="AFQT01000016">
    <property type="protein sequence ID" value="EGP70341.1"/>
    <property type="molecule type" value="Genomic_DNA"/>
</dbReference>